<dbReference type="SUPFAM" id="SSF89975">
    <property type="entry name" value="Hypothetical protein Yml108w"/>
    <property type="match status" value="1"/>
</dbReference>
<proteinExistence type="predicted"/>
<dbReference type="Gene3D" id="3.10.20.250">
    <property type="entry name" value="YML108W-like"/>
    <property type="match status" value="1"/>
</dbReference>
<dbReference type="GeneID" id="92206949"/>
<evidence type="ECO:0008006" key="4">
    <source>
        <dbReference type="Google" id="ProtNLM"/>
    </source>
</evidence>
<dbReference type="InterPro" id="IPR035946">
    <property type="entry name" value="YML108W-like_sf"/>
</dbReference>
<reference evidence="2 3" key="1">
    <citation type="submission" date="2024-03" db="EMBL/GenBank/DDBJ databases">
        <authorList>
            <person name="Brejova B."/>
        </authorList>
    </citation>
    <scope>NUCLEOTIDE SEQUENCE [LARGE SCALE GENOMIC DNA]</scope>
    <source>
        <strain evidence="2 3">CBS 14171</strain>
    </source>
</reference>
<evidence type="ECO:0000313" key="2">
    <source>
        <dbReference type="EMBL" id="CAK9437375.1"/>
    </source>
</evidence>
<organism evidence="2 3">
    <name type="scientific">Lodderomyces beijingensis</name>
    <dbReference type="NCBI Taxonomy" id="1775926"/>
    <lineage>
        <taxon>Eukaryota</taxon>
        <taxon>Fungi</taxon>
        <taxon>Dikarya</taxon>
        <taxon>Ascomycota</taxon>
        <taxon>Saccharomycotina</taxon>
        <taxon>Pichiomycetes</taxon>
        <taxon>Debaryomycetaceae</taxon>
        <taxon>Candida/Lodderomyces clade</taxon>
        <taxon>Lodderomyces</taxon>
    </lineage>
</organism>
<dbReference type="InterPro" id="IPR015080">
    <property type="entry name" value="DUF1892"/>
</dbReference>
<dbReference type="RefSeq" id="XP_066828691.1">
    <property type="nucleotide sequence ID" value="XM_066971676.1"/>
</dbReference>
<keyword evidence="3" id="KW-1185">Reference proteome</keyword>
<feature type="region of interest" description="Disordered" evidence="1">
    <location>
        <begin position="97"/>
        <end position="122"/>
    </location>
</feature>
<dbReference type="Pfam" id="PF08987">
    <property type="entry name" value="DUF1892"/>
    <property type="match status" value="1"/>
</dbReference>
<evidence type="ECO:0000313" key="3">
    <source>
        <dbReference type="Proteomes" id="UP001497383"/>
    </source>
</evidence>
<accession>A0ABP0ZH90</accession>
<evidence type="ECO:0000256" key="1">
    <source>
        <dbReference type="SAM" id="MobiDB-lite"/>
    </source>
</evidence>
<name>A0ABP0ZH90_9ASCO</name>
<feature type="compositionally biased region" description="Basic residues" evidence="1">
    <location>
        <begin position="113"/>
        <end position="122"/>
    </location>
</feature>
<dbReference type="Proteomes" id="UP001497383">
    <property type="component" value="Chromosome 2"/>
</dbReference>
<gene>
    <name evidence="2" type="ORF">LODBEIA_P17530</name>
</gene>
<protein>
    <recommendedName>
        <fullName evidence="4">DUF1892 domain-containing protein</fullName>
    </recommendedName>
</protein>
<sequence>MSDAEDIPPEEDLENPLRIVLVLDEPTSKESTMEERLLDSVQTFDSVNCFFDAFDEAVAIPNDGHIKYEVGSDGLVVIIVDNCELMGSVLEFVDSYEAGDEEEHNGGETTTTTKKKKTKKSA</sequence>
<dbReference type="EMBL" id="OZ022406">
    <property type="protein sequence ID" value="CAK9437375.1"/>
    <property type="molecule type" value="Genomic_DNA"/>
</dbReference>